<organism evidence="1 2">
    <name type="scientific">Lactobacillus crispatus</name>
    <dbReference type="NCBI Taxonomy" id="47770"/>
    <lineage>
        <taxon>Bacteria</taxon>
        <taxon>Bacillati</taxon>
        <taxon>Bacillota</taxon>
        <taxon>Bacilli</taxon>
        <taxon>Lactobacillales</taxon>
        <taxon>Lactobacillaceae</taxon>
        <taxon>Lactobacillus</taxon>
    </lineage>
</organism>
<proteinExistence type="predicted"/>
<evidence type="ECO:0000313" key="2">
    <source>
        <dbReference type="Proteomes" id="UP000295195"/>
    </source>
</evidence>
<evidence type="ECO:0000313" key="1">
    <source>
        <dbReference type="EMBL" id="TDN29344.1"/>
    </source>
</evidence>
<sequence>MWKIPRLDHCFVEGCALMRPSDNHFEIREILDAIAVAVERGELSQPLNVGKRSTRACDQTKARP</sequence>
<comment type="caution">
    <text evidence="1">The sequence shown here is derived from an EMBL/GenBank/DDBJ whole genome shotgun (WGS) entry which is preliminary data.</text>
</comment>
<dbReference type="AlphaFoldDB" id="A0A4V3BI50"/>
<name>A0A4V3BI50_9LACO</name>
<reference evidence="1 2" key="1">
    <citation type="submission" date="2017-06" db="EMBL/GenBank/DDBJ databases">
        <authorList>
            <person name="Swanenburg J."/>
            <person name="Kort R."/>
        </authorList>
    </citation>
    <scope>NUCLEOTIDE SEQUENCE [LARGE SCALE GENOMIC DNA]</scope>
    <source>
        <strain evidence="1 2">RL05</strain>
    </source>
</reference>
<protein>
    <submittedName>
        <fullName evidence="1">Uncharacterized protein</fullName>
    </submittedName>
</protein>
<gene>
    <name evidence="1" type="ORF">CEE75_11125</name>
</gene>
<accession>A0A4V3BI50</accession>
<dbReference type="EMBL" id="NKLP01000215">
    <property type="protein sequence ID" value="TDN29344.1"/>
    <property type="molecule type" value="Genomic_DNA"/>
</dbReference>
<dbReference type="Proteomes" id="UP000295195">
    <property type="component" value="Unassembled WGS sequence"/>
</dbReference>